<keyword evidence="1" id="KW-0472">Membrane</keyword>
<accession>A0ABP0XYV1</accession>
<feature type="transmembrane region" description="Helical" evidence="1">
    <location>
        <begin position="40"/>
        <end position="62"/>
    </location>
</feature>
<keyword evidence="3" id="KW-1185">Reference proteome</keyword>
<keyword evidence="1" id="KW-0812">Transmembrane</keyword>
<sequence length="92" mass="10455">MGSTSTSTRDLSSHNFGKHKAIRIDSFTILIYRRYPSFEISVGQCFVHLLIFHFSFIDLFLFSNARPDSAPALTISPDISDLTYFRSSLAME</sequence>
<gene>
    <name evidence="2" type="ORF">CITCOLO1_LOCUS5038</name>
</gene>
<keyword evidence="1" id="KW-1133">Transmembrane helix</keyword>
<protein>
    <submittedName>
        <fullName evidence="2">Uncharacterized protein</fullName>
    </submittedName>
</protein>
<name>A0ABP0XYV1_9ROSI</name>
<reference evidence="2 3" key="1">
    <citation type="submission" date="2024-03" db="EMBL/GenBank/DDBJ databases">
        <authorList>
            <person name="Gkanogiannis A."/>
            <person name="Becerra Lopez-Lavalle L."/>
        </authorList>
    </citation>
    <scope>NUCLEOTIDE SEQUENCE [LARGE SCALE GENOMIC DNA]</scope>
</reference>
<organism evidence="2 3">
    <name type="scientific">Citrullus colocynthis</name>
    <name type="common">colocynth</name>
    <dbReference type="NCBI Taxonomy" id="252529"/>
    <lineage>
        <taxon>Eukaryota</taxon>
        <taxon>Viridiplantae</taxon>
        <taxon>Streptophyta</taxon>
        <taxon>Embryophyta</taxon>
        <taxon>Tracheophyta</taxon>
        <taxon>Spermatophyta</taxon>
        <taxon>Magnoliopsida</taxon>
        <taxon>eudicotyledons</taxon>
        <taxon>Gunneridae</taxon>
        <taxon>Pentapetalae</taxon>
        <taxon>rosids</taxon>
        <taxon>fabids</taxon>
        <taxon>Cucurbitales</taxon>
        <taxon>Cucurbitaceae</taxon>
        <taxon>Benincaseae</taxon>
        <taxon>Citrullus</taxon>
    </lineage>
</organism>
<evidence type="ECO:0000313" key="3">
    <source>
        <dbReference type="Proteomes" id="UP001642487"/>
    </source>
</evidence>
<evidence type="ECO:0000256" key="1">
    <source>
        <dbReference type="SAM" id="Phobius"/>
    </source>
</evidence>
<proteinExistence type="predicted"/>
<dbReference type="Proteomes" id="UP001642487">
    <property type="component" value="Chromosome 11"/>
</dbReference>
<dbReference type="EMBL" id="OZ021745">
    <property type="protein sequence ID" value="CAK9313324.1"/>
    <property type="molecule type" value="Genomic_DNA"/>
</dbReference>
<evidence type="ECO:0000313" key="2">
    <source>
        <dbReference type="EMBL" id="CAK9313324.1"/>
    </source>
</evidence>